<protein>
    <submittedName>
        <fullName evidence="2">Uncharacterized protein</fullName>
    </submittedName>
</protein>
<feature type="transmembrane region" description="Helical" evidence="1">
    <location>
        <begin position="141"/>
        <end position="159"/>
    </location>
</feature>
<feature type="transmembrane region" description="Helical" evidence="1">
    <location>
        <begin position="40"/>
        <end position="57"/>
    </location>
</feature>
<evidence type="ECO:0000313" key="3">
    <source>
        <dbReference type="Proteomes" id="UP000618445"/>
    </source>
</evidence>
<name>A0ABR8C8H2_9CYAN</name>
<gene>
    <name evidence="2" type="ORF">H6G05_06895</name>
</gene>
<keyword evidence="1" id="KW-1133">Transmembrane helix</keyword>
<keyword evidence="1" id="KW-0812">Transmembrane</keyword>
<organism evidence="2 3">
    <name type="scientific">Phormidium tenue FACHB-1050</name>
    <dbReference type="NCBI Taxonomy" id="2692857"/>
    <lineage>
        <taxon>Bacteria</taxon>
        <taxon>Bacillati</taxon>
        <taxon>Cyanobacteriota</taxon>
        <taxon>Cyanophyceae</taxon>
        <taxon>Oscillatoriophycideae</taxon>
        <taxon>Oscillatoriales</taxon>
        <taxon>Oscillatoriaceae</taxon>
        <taxon>Phormidium</taxon>
    </lineage>
</organism>
<sequence length="202" mass="21932">MALKIGRLEIGYRLLISLTAIAIAYGYLGSYICLFWLEQSYWTAGLLFLLAASGIFAMPRSLGGLIAAIAAIITIYINANLNESLIGAAICLFLYWVGFQDIRYNPAPNKKLSIIDLIATALTIALMIALTIATFQIPLSWLASLTIGIIAAAVTLIGKQIEYLELSTKDNFILLGILTGSSLVIGIAIRVIFYLPKPNIFL</sequence>
<reference evidence="2 3" key="1">
    <citation type="journal article" date="2020" name="ISME J.">
        <title>Comparative genomics reveals insights into cyanobacterial evolution and habitat adaptation.</title>
        <authorList>
            <person name="Chen M.Y."/>
            <person name="Teng W.K."/>
            <person name="Zhao L."/>
            <person name="Hu C.X."/>
            <person name="Zhou Y.K."/>
            <person name="Han B.P."/>
            <person name="Song L.R."/>
            <person name="Shu W.S."/>
        </authorList>
    </citation>
    <scope>NUCLEOTIDE SEQUENCE [LARGE SCALE GENOMIC DNA]</scope>
    <source>
        <strain evidence="2 3">FACHB-1050</strain>
    </source>
</reference>
<evidence type="ECO:0000256" key="1">
    <source>
        <dbReference type="SAM" id="Phobius"/>
    </source>
</evidence>
<keyword evidence="3" id="KW-1185">Reference proteome</keyword>
<feature type="transmembrane region" description="Helical" evidence="1">
    <location>
        <begin position="12"/>
        <end position="28"/>
    </location>
</feature>
<dbReference type="EMBL" id="JACJQY010000008">
    <property type="protein sequence ID" value="MBD2316573.1"/>
    <property type="molecule type" value="Genomic_DNA"/>
</dbReference>
<comment type="caution">
    <text evidence="2">The sequence shown here is derived from an EMBL/GenBank/DDBJ whole genome shotgun (WGS) entry which is preliminary data.</text>
</comment>
<keyword evidence="1" id="KW-0472">Membrane</keyword>
<feature type="transmembrane region" description="Helical" evidence="1">
    <location>
        <begin position="114"/>
        <end position="135"/>
    </location>
</feature>
<evidence type="ECO:0000313" key="2">
    <source>
        <dbReference type="EMBL" id="MBD2316573.1"/>
    </source>
</evidence>
<proteinExistence type="predicted"/>
<dbReference type="Proteomes" id="UP000618445">
    <property type="component" value="Unassembled WGS sequence"/>
</dbReference>
<feature type="transmembrane region" description="Helical" evidence="1">
    <location>
        <begin position="85"/>
        <end position="102"/>
    </location>
</feature>
<feature type="transmembrane region" description="Helical" evidence="1">
    <location>
        <begin position="171"/>
        <end position="195"/>
    </location>
</feature>
<dbReference type="RefSeq" id="WP_190577467.1">
    <property type="nucleotide sequence ID" value="NZ_CAWPQU010000078.1"/>
</dbReference>
<accession>A0ABR8C8H2</accession>